<dbReference type="InterPro" id="IPR023534">
    <property type="entry name" value="Rof/RNase_P-like"/>
</dbReference>
<dbReference type="InterPro" id="IPR016848">
    <property type="entry name" value="RNase_P/MRP_Rpp29-subunit"/>
</dbReference>
<comment type="subcellular location">
    <subcellularLocation>
        <location evidence="1">Nucleus</location>
    </subcellularLocation>
</comment>
<sequence length="215" mass="23998">MTSHPTHPAHRLLSRAHSPTTAQTLFTDRVKNKPLILRRPRAAPQERVLPAQAETATAVGEGEAHLGRLNRVWRGYVREVLGLDGTAGGNNNIKVVSAQHHGALLASLDYHGAEIEVVRCACVGRVGTRGIVVRDTKFTFVVVTRADEVRTIPKRDAIFRFEVPVPEGEEEGTSPEKETRPPQQPLVFELHGNQFEMRAADRANKKFKWKSMEYL</sequence>
<name>U1G9V0_ENDPU</name>
<keyword evidence="6" id="KW-1185">Reference proteome</keyword>
<dbReference type="OMA" id="SHYHERV"/>
<feature type="region of interest" description="Disordered" evidence="4">
    <location>
        <begin position="164"/>
        <end position="183"/>
    </location>
</feature>
<dbReference type="AlphaFoldDB" id="U1G9V0"/>
<reference evidence="6" key="1">
    <citation type="journal article" date="2014" name="BMC Genomics">
        <title>Genome characteristics reveal the impact of lichenization on lichen-forming fungus Endocarpon pusillum Hedwig (Verrucariales, Ascomycota).</title>
        <authorList>
            <person name="Wang Y.-Y."/>
            <person name="Liu B."/>
            <person name="Zhang X.-Y."/>
            <person name="Zhou Q.-M."/>
            <person name="Zhang T."/>
            <person name="Li H."/>
            <person name="Yu Y.-F."/>
            <person name="Zhang X.-L."/>
            <person name="Hao X.-Y."/>
            <person name="Wang M."/>
            <person name="Wang L."/>
            <person name="Wei J.-C."/>
        </authorList>
    </citation>
    <scope>NUCLEOTIDE SEQUENCE [LARGE SCALE GENOMIC DNA]</scope>
    <source>
        <strain evidence="6">Z07020 / HMAS-L-300199</strain>
    </source>
</reference>
<organism evidence="5 6">
    <name type="scientific">Endocarpon pusillum (strain Z07020 / HMAS-L-300199)</name>
    <name type="common">Lichen-forming fungus</name>
    <dbReference type="NCBI Taxonomy" id="1263415"/>
    <lineage>
        <taxon>Eukaryota</taxon>
        <taxon>Fungi</taxon>
        <taxon>Dikarya</taxon>
        <taxon>Ascomycota</taxon>
        <taxon>Pezizomycotina</taxon>
        <taxon>Eurotiomycetes</taxon>
        <taxon>Chaetothyriomycetidae</taxon>
        <taxon>Verrucariales</taxon>
        <taxon>Verrucariaceae</taxon>
        <taxon>Endocarpon</taxon>
    </lineage>
</organism>
<dbReference type="OrthoDB" id="124041at2759"/>
<dbReference type="GO" id="GO:0033204">
    <property type="term" value="F:ribonuclease P RNA binding"/>
    <property type="evidence" value="ECO:0007669"/>
    <property type="project" value="InterPro"/>
</dbReference>
<keyword evidence="3" id="KW-0539">Nucleus</keyword>
<dbReference type="Proteomes" id="UP000019373">
    <property type="component" value="Unassembled WGS sequence"/>
</dbReference>
<dbReference type="GO" id="GO:0000172">
    <property type="term" value="C:ribonuclease MRP complex"/>
    <property type="evidence" value="ECO:0007669"/>
    <property type="project" value="InterPro"/>
</dbReference>
<dbReference type="InterPro" id="IPR002730">
    <property type="entry name" value="Rpp29/RNP1"/>
</dbReference>
<dbReference type="EMBL" id="KE720882">
    <property type="protein sequence ID" value="ERF74267.1"/>
    <property type="molecule type" value="Genomic_DNA"/>
</dbReference>
<evidence type="ECO:0000313" key="5">
    <source>
        <dbReference type="EMBL" id="ERF74267.1"/>
    </source>
</evidence>
<dbReference type="GO" id="GO:0001682">
    <property type="term" value="P:tRNA 5'-leader removal"/>
    <property type="evidence" value="ECO:0007669"/>
    <property type="project" value="InterPro"/>
</dbReference>
<evidence type="ECO:0000256" key="2">
    <source>
        <dbReference type="ARBA" id="ARBA00006181"/>
    </source>
</evidence>
<evidence type="ECO:0000256" key="3">
    <source>
        <dbReference type="PIRNR" id="PIRNR027081"/>
    </source>
</evidence>
<evidence type="ECO:0000313" key="6">
    <source>
        <dbReference type="Proteomes" id="UP000019373"/>
    </source>
</evidence>
<accession>U1G9V0</accession>
<comment type="similarity">
    <text evidence="2">Belongs to the eukaryotic/archaeal RNase P protein component 1 family.</text>
</comment>
<evidence type="ECO:0000256" key="4">
    <source>
        <dbReference type="SAM" id="MobiDB-lite"/>
    </source>
</evidence>
<keyword evidence="3" id="KW-0819">tRNA processing</keyword>
<dbReference type="GeneID" id="19237008"/>
<protein>
    <recommendedName>
        <fullName evidence="3">Ribonuclease P protein subunit</fullName>
    </recommendedName>
</protein>
<dbReference type="InterPro" id="IPR036980">
    <property type="entry name" value="RNase_P/MRP_Rpp29_sf"/>
</dbReference>
<dbReference type="eggNOG" id="KOG4046">
    <property type="taxonomic scope" value="Eukaryota"/>
</dbReference>
<dbReference type="PANTHER" id="PTHR13348">
    <property type="entry name" value="RIBONUCLEASE P SUBUNIT P29"/>
    <property type="match status" value="1"/>
</dbReference>
<dbReference type="HOGENOM" id="CLU_078577_0_0_1"/>
<dbReference type="GO" id="GO:0030677">
    <property type="term" value="C:ribonuclease P complex"/>
    <property type="evidence" value="ECO:0007669"/>
    <property type="project" value="InterPro"/>
</dbReference>
<dbReference type="GO" id="GO:0006364">
    <property type="term" value="P:rRNA processing"/>
    <property type="evidence" value="ECO:0007669"/>
    <property type="project" value="TreeGrafter"/>
</dbReference>
<dbReference type="RefSeq" id="XP_007799977.1">
    <property type="nucleotide sequence ID" value="XM_007801786.1"/>
</dbReference>
<dbReference type="Pfam" id="PF01868">
    <property type="entry name" value="RNase_P-MRP_p29"/>
    <property type="match status" value="1"/>
</dbReference>
<dbReference type="GO" id="GO:0005634">
    <property type="term" value="C:nucleus"/>
    <property type="evidence" value="ECO:0007669"/>
    <property type="project" value="UniProtKB-SubCell"/>
</dbReference>
<dbReference type="SMART" id="SM00538">
    <property type="entry name" value="POP4"/>
    <property type="match status" value="1"/>
</dbReference>
<dbReference type="PIRSF" id="PIRSF027081">
    <property type="entry name" value="RNase_P/MRP_p29_subunit"/>
    <property type="match status" value="1"/>
</dbReference>
<dbReference type="SUPFAM" id="SSF101744">
    <property type="entry name" value="Rof/RNase P subunit-like"/>
    <property type="match status" value="1"/>
</dbReference>
<proteinExistence type="inferred from homology"/>
<evidence type="ECO:0000256" key="1">
    <source>
        <dbReference type="ARBA" id="ARBA00004123"/>
    </source>
</evidence>
<dbReference type="Gene3D" id="2.30.30.210">
    <property type="entry name" value="Ribonuclease P/MRP, subunit p29"/>
    <property type="match status" value="1"/>
</dbReference>
<gene>
    <name evidence="5" type="ORF">EPUS_01954</name>
</gene>
<dbReference type="PANTHER" id="PTHR13348:SF0">
    <property type="entry name" value="RIBONUCLEASE P PROTEIN SUBUNIT P29"/>
    <property type="match status" value="1"/>
</dbReference>